<protein>
    <recommendedName>
        <fullName evidence="3">Lipoprotein</fullName>
    </recommendedName>
</protein>
<reference evidence="2" key="1">
    <citation type="submission" date="2016-10" db="EMBL/GenBank/DDBJ databases">
        <authorList>
            <person name="Varghese N."/>
            <person name="Submissions S."/>
        </authorList>
    </citation>
    <scope>NUCLEOTIDE SEQUENCE [LARGE SCALE GENOMIC DNA]</scope>
    <source>
        <strain evidence="2">DSM 17072</strain>
    </source>
</reference>
<accession>A0A1H0YTW1</accession>
<sequence>MKKIFPTLFLLLLFSCKGEFRKDKKISDSIEAKIKPDTTNATKIINNPIVKSESCYDYLTELVRSSNFPFSNWSIQKEKVNLEIDEDNEEYISAKLFFDTDGTGTIGWINYYKKTGKLFDTSANLEKPKELKFDSHWKKLFDECVNYNQGSLSKTSLESIYNQCKEISLPNKYSFDAIPTKTTLFL</sequence>
<organism evidence="1 2">
    <name type="scientific">Chryseobacterium soldanellicola</name>
    <dbReference type="NCBI Taxonomy" id="311333"/>
    <lineage>
        <taxon>Bacteria</taxon>
        <taxon>Pseudomonadati</taxon>
        <taxon>Bacteroidota</taxon>
        <taxon>Flavobacteriia</taxon>
        <taxon>Flavobacteriales</taxon>
        <taxon>Weeksellaceae</taxon>
        <taxon>Chryseobacterium group</taxon>
        <taxon>Chryseobacterium</taxon>
    </lineage>
</organism>
<gene>
    <name evidence="1" type="ORF">SAMN05421664_0934</name>
</gene>
<keyword evidence="2" id="KW-1185">Reference proteome</keyword>
<evidence type="ECO:0008006" key="3">
    <source>
        <dbReference type="Google" id="ProtNLM"/>
    </source>
</evidence>
<evidence type="ECO:0000313" key="1">
    <source>
        <dbReference type="EMBL" id="SDQ18528.1"/>
    </source>
</evidence>
<evidence type="ECO:0000313" key="2">
    <source>
        <dbReference type="Proteomes" id="UP000199627"/>
    </source>
</evidence>
<proteinExistence type="predicted"/>
<dbReference type="RefSeq" id="WP_185114302.1">
    <property type="nucleotide sequence ID" value="NZ_FNKL01000001.1"/>
</dbReference>
<name>A0A1H0YTW1_9FLAO</name>
<dbReference type="Proteomes" id="UP000199627">
    <property type="component" value="Unassembled WGS sequence"/>
</dbReference>
<dbReference type="EMBL" id="FNKL01000001">
    <property type="protein sequence ID" value="SDQ18528.1"/>
    <property type="molecule type" value="Genomic_DNA"/>
</dbReference>
<dbReference type="AlphaFoldDB" id="A0A1H0YTW1"/>
<dbReference type="STRING" id="311333.SAMN05421664_0934"/>
<dbReference type="PROSITE" id="PS51257">
    <property type="entry name" value="PROKAR_LIPOPROTEIN"/>
    <property type="match status" value="1"/>
</dbReference>